<dbReference type="AlphaFoldDB" id="X1DUX6"/>
<dbReference type="EMBL" id="BART01024070">
    <property type="protein sequence ID" value="GAH00213.1"/>
    <property type="molecule type" value="Genomic_DNA"/>
</dbReference>
<name>X1DUX6_9ZZZZ</name>
<comment type="caution">
    <text evidence="1">The sequence shown here is derived from an EMBL/GenBank/DDBJ whole genome shotgun (WGS) entry which is preliminary data.</text>
</comment>
<reference evidence="1" key="1">
    <citation type="journal article" date="2014" name="Front. Microbiol.">
        <title>High frequency of phylogenetically diverse reductive dehalogenase-homologous genes in deep subseafloor sedimentary metagenomes.</title>
        <authorList>
            <person name="Kawai M."/>
            <person name="Futagami T."/>
            <person name="Toyoda A."/>
            <person name="Takaki Y."/>
            <person name="Nishi S."/>
            <person name="Hori S."/>
            <person name="Arai W."/>
            <person name="Tsubouchi T."/>
            <person name="Morono Y."/>
            <person name="Uchiyama I."/>
            <person name="Ito T."/>
            <person name="Fujiyama A."/>
            <person name="Inagaki F."/>
            <person name="Takami H."/>
        </authorList>
    </citation>
    <scope>NUCLEOTIDE SEQUENCE</scope>
    <source>
        <strain evidence="1">Expedition CK06-06</strain>
    </source>
</reference>
<evidence type="ECO:0000313" key="1">
    <source>
        <dbReference type="EMBL" id="GAH00213.1"/>
    </source>
</evidence>
<feature type="non-terminal residue" evidence="1">
    <location>
        <position position="59"/>
    </location>
</feature>
<proteinExistence type="predicted"/>
<protein>
    <submittedName>
        <fullName evidence="1">Uncharacterized protein</fullName>
    </submittedName>
</protein>
<sequence>MDVDQNRKLLSGTAPFCAAANGHRWLHNPGHCLILQFARIVTGRAKQLAKFKVRWRTVD</sequence>
<accession>X1DUX6</accession>
<organism evidence="1">
    <name type="scientific">marine sediment metagenome</name>
    <dbReference type="NCBI Taxonomy" id="412755"/>
    <lineage>
        <taxon>unclassified sequences</taxon>
        <taxon>metagenomes</taxon>
        <taxon>ecological metagenomes</taxon>
    </lineage>
</organism>
<gene>
    <name evidence="1" type="ORF">S01H4_43601</name>
</gene>